<comment type="caution">
    <text evidence="1">The sequence shown here is derived from an EMBL/GenBank/DDBJ whole genome shotgun (WGS) entry which is preliminary data.</text>
</comment>
<sequence length="193" mass="22031">MACSAFLKLYISRQLFGWLTLILYLTRVMSKSDSLGIAMLHHNQWVQSLQLFVQGFFGTFLCVFEASDAFFWFQILKGFTWSERRLGWILPQSRTTDPTTLECLSDFLDGVVPRPVLIPVIDLVSSKSDREVVSGSEPRINEIKNQLVIVLVPNEQLPIVIQRIEDHSDDENDATLDHELAFLDLSPIKFDGL</sequence>
<accession>A0A2P5ANM1</accession>
<keyword evidence="2" id="KW-1185">Reference proteome</keyword>
<protein>
    <submittedName>
        <fullName evidence="1">Uncharacterized protein</fullName>
    </submittedName>
</protein>
<dbReference type="EMBL" id="JXTB01000505">
    <property type="protein sequence ID" value="PON38129.1"/>
    <property type="molecule type" value="Genomic_DNA"/>
</dbReference>
<dbReference type="Proteomes" id="UP000237105">
    <property type="component" value="Unassembled WGS sequence"/>
</dbReference>
<reference evidence="2" key="1">
    <citation type="submission" date="2016-06" db="EMBL/GenBank/DDBJ databases">
        <title>Parallel loss of symbiosis genes in relatives of nitrogen-fixing non-legume Parasponia.</title>
        <authorList>
            <person name="Van Velzen R."/>
            <person name="Holmer R."/>
            <person name="Bu F."/>
            <person name="Rutten L."/>
            <person name="Van Zeijl A."/>
            <person name="Liu W."/>
            <person name="Santuari L."/>
            <person name="Cao Q."/>
            <person name="Sharma T."/>
            <person name="Shen D."/>
            <person name="Roswanjaya Y."/>
            <person name="Wardhani T."/>
            <person name="Kalhor M.S."/>
            <person name="Jansen J."/>
            <person name="Van den Hoogen J."/>
            <person name="Gungor B."/>
            <person name="Hartog M."/>
            <person name="Hontelez J."/>
            <person name="Verver J."/>
            <person name="Yang W.-C."/>
            <person name="Schijlen E."/>
            <person name="Repin R."/>
            <person name="Schilthuizen M."/>
            <person name="Schranz E."/>
            <person name="Heidstra R."/>
            <person name="Miyata K."/>
            <person name="Fedorova E."/>
            <person name="Kohlen W."/>
            <person name="Bisseling T."/>
            <person name="Smit S."/>
            <person name="Geurts R."/>
        </authorList>
    </citation>
    <scope>NUCLEOTIDE SEQUENCE [LARGE SCALE GENOMIC DNA]</scope>
    <source>
        <strain evidence="2">cv. WU1-14</strain>
    </source>
</reference>
<evidence type="ECO:0000313" key="2">
    <source>
        <dbReference type="Proteomes" id="UP000237105"/>
    </source>
</evidence>
<gene>
    <name evidence="1" type="ORF">PanWU01x14_314990</name>
</gene>
<name>A0A2P5ANM1_PARAD</name>
<organism evidence="1 2">
    <name type="scientific">Parasponia andersonii</name>
    <name type="common">Sponia andersonii</name>
    <dbReference type="NCBI Taxonomy" id="3476"/>
    <lineage>
        <taxon>Eukaryota</taxon>
        <taxon>Viridiplantae</taxon>
        <taxon>Streptophyta</taxon>
        <taxon>Embryophyta</taxon>
        <taxon>Tracheophyta</taxon>
        <taxon>Spermatophyta</taxon>
        <taxon>Magnoliopsida</taxon>
        <taxon>eudicotyledons</taxon>
        <taxon>Gunneridae</taxon>
        <taxon>Pentapetalae</taxon>
        <taxon>rosids</taxon>
        <taxon>fabids</taxon>
        <taxon>Rosales</taxon>
        <taxon>Cannabaceae</taxon>
        <taxon>Parasponia</taxon>
    </lineage>
</organism>
<dbReference type="AlphaFoldDB" id="A0A2P5ANM1"/>
<proteinExistence type="predicted"/>
<evidence type="ECO:0000313" key="1">
    <source>
        <dbReference type="EMBL" id="PON38129.1"/>
    </source>
</evidence>